<sequence>MTDQDTPARDADSEQLDNAASTLRDRLSTGVISKLFALHAIPTQKIGRRRAIRNAAMKDLARCAARAPAENPVVKSTDS</sequence>
<evidence type="ECO:0000313" key="2">
    <source>
        <dbReference type="Proteomes" id="UP001144323"/>
    </source>
</evidence>
<accession>A0A9W6LT09</accession>
<evidence type="ECO:0000313" key="1">
    <source>
        <dbReference type="EMBL" id="GLI94011.1"/>
    </source>
</evidence>
<name>A0A9W6LT09_9HYPH</name>
<keyword evidence="2" id="KW-1185">Reference proteome</keyword>
<proteinExistence type="predicted"/>
<comment type="caution">
    <text evidence="1">The sequence shown here is derived from an EMBL/GenBank/DDBJ whole genome shotgun (WGS) entry which is preliminary data.</text>
</comment>
<dbReference type="EMBL" id="BSEC01000001">
    <property type="protein sequence ID" value="GLI94011.1"/>
    <property type="molecule type" value="Genomic_DNA"/>
</dbReference>
<dbReference type="RefSeq" id="WP_281804037.1">
    <property type="nucleotide sequence ID" value="NZ_BSEC01000001.1"/>
</dbReference>
<gene>
    <name evidence="1" type="ORF">LMG27198_30030</name>
</gene>
<dbReference type="AlphaFoldDB" id="A0A9W6LT09"/>
<dbReference type="Proteomes" id="UP001144323">
    <property type="component" value="Unassembled WGS sequence"/>
</dbReference>
<protein>
    <submittedName>
        <fullName evidence="1">Uncharacterized protein</fullName>
    </submittedName>
</protein>
<organism evidence="1 2">
    <name type="scientific">Methylocystis echinoides</name>
    <dbReference type="NCBI Taxonomy" id="29468"/>
    <lineage>
        <taxon>Bacteria</taxon>
        <taxon>Pseudomonadati</taxon>
        <taxon>Pseudomonadota</taxon>
        <taxon>Alphaproteobacteria</taxon>
        <taxon>Hyphomicrobiales</taxon>
        <taxon>Methylocystaceae</taxon>
        <taxon>Methylocystis</taxon>
    </lineage>
</organism>
<reference evidence="1" key="1">
    <citation type="journal article" date="2023" name="Int. J. Syst. Evol. Microbiol.">
        <title>Methylocystis iwaonis sp. nov., a type II methane-oxidizing bacterium from surface soil of a rice paddy field in Japan, and emended description of the genus Methylocystis (ex Whittenbury et al. 1970) Bowman et al. 1993.</title>
        <authorList>
            <person name="Kaise H."/>
            <person name="Sawadogo J.B."/>
            <person name="Alam M.S."/>
            <person name="Ueno C."/>
            <person name="Dianou D."/>
            <person name="Shinjo R."/>
            <person name="Asakawa S."/>
        </authorList>
    </citation>
    <scope>NUCLEOTIDE SEQUENCE</scope>
    <source>
        <strain evidence="1">LMG27198</strain>
    </source>
</reference>